<evidence type="ECO:0000313" key="2">
    <source>
        <dbReference type="Proteomes" id="UP000434172"/>
    </source>
</evidence>
<keyword evidence="2" id="KW-1185">Reference proteome</keyword>
<organism evidence="1 2">
    <name type="scientific">Colletotrichum asianum</name>
    <dbReference type="NCBI Taxonomy" id="702518"/>
    <lineage>
        <taxon>Eukaryota</taxon>
        <taxon>Fungi</taxon>
        <taxon>Dikarya</taxon>
        <taxon>Ascomycota</taxon>
        <taxon>Pezizomycotina</taxon>
        <taxon>Sordariomycetes</taxon>
        <taxon>Hypocreomycetidae</taxon>
        <taxon>Glomerellales</taxon>
        <taxon>Glomerellaceae</taxon>
        <taxon>Colletotrichum</taxon>
        <taxon>Colletotrichum gloeosporioides species complex</taxon>
    </lineage>
</organism>
<evidence type="ECO:0000313" key="1">
    <source>
        <dbReference type="EMBL" id="KAF0330373.1"/>
    </source>
</evidence>
<comment type="caution">
    <text evidence="1">The sequence shown here is derived from an EMBL/GenBank/DDBJ whole genome shotgun (WGS) entry which is preliminary data.</text>
</comment>
<name>A0A8H3WLR5_9PEZI</name>
<accession>A0A8H3WLR5</accession>
<dbReference type="AlphaFoldDB" id="A0A8H3WLR5"/>
<reference evidence="1 2" key="1">
    <citation type="submission" date="2019-12" db="EMBL/GenBank/DDBJ databases">
        <title>A genome sequence resource for the geographically widespread anthracnose pathogen Colletotrichum asianum.</title>
        <authorList>
            <person name="Meng Y."/>
        </authorList>
    </citation>
    <scope>NUCLEOTIDE SEQUENCE [LARGE SCALE GENOMIC DNA]</scope>
    <source>
        <strain evidence="1 2">ICMP 18580</strain>
    </source>
</reference>
<dbReference type="Proteomes" id="UP000434172">
    <property type="component" value="Unassembled WGS sequence"/>
</dbReference>
<gene>
    <name evidence="1" type="ORF">GQ607_002252</name>
</gene>
<dbReference type="EMBL" id="WOWK01000007">
    <property type="protein sequence ID" value="KAF0330373.1"/>
    <property type="molecule type" value="Genomic_DNA"/>
</dbReference>
<sequence length="25" mass="2799">MEKAPRVSLLEAGALCLACQRRRKV</sequence>
<proteinExistence type="predicted"/>
<protein>
    <submittedName>
        <fullName evidence="1">Uncharacterized protein</fullName>
    </submittedName>
</protein>